<sequence length="272" mass="27946">MRAATLRLALAALALGAGGARDAPAWSAAEAAVRKPALRALAPPAPRAPDGAAPAPAARTLERACSALFGAGMVLGSLGLKLPQIALLLRSRSTAGLSLAGCYGEVPMCASFAIYHARLGYPLDTYAENVVIAAQNVAIVLIYWWLDPPPVMHMLAVATLGVSLHLGLWALPARYQPLIAHAQPLAMLWGYVPQIALNARLGCTGSLSSVTTALRFAGCSIRLLTTLLRIGQDKALLAAYGLAAGCTGAMLLQLALLPASCAPVDAGASGRL</sequence>
<dbReference type="InterPro" id="IPR016817">
    <property type="entry name" value="MannP-dilichol_defect-1"/>
</dbReference>
<dbReference type="PANTHER" id="PTHR12226">
    <property type="entry name" value="MANNOSE-P-DOLICHOL UTILIZATION DEFECT 1 LEC35 -RELATED"/>
    <property type="match status" value="1"/>
</dbReference>
<keyword evidence="4" id="KW-0677">Repeat</keyword>
<feature type="signal peptide" evidence="9">
    <location>
        <begin position="1"/>
        <end position="19"/>
    </location>
</feature>
<evidence type="ECO:0000256" key="8">
    <source>
        <dbReference type="SAM" id="Phobius"/>
    </source>
</evidence>
<gene>
    <name evidence="10" type="ORF">KFE25_004120</name>
</gene>
<comment type="subcellular location">
    <subcellularLocation>
        <location evidence="1">Membrane</location>
        <topology evidence="1">Multi-pass membrane protein</topology>
    </subcellularLocation>
</comment>
<dbReference type="AlphaFoldDB" id="A0A8J5X6H1"/>
<keyword evidence="3 8" id="KW-0812">Transmembrane</keyword>
<keyword evidence="2" id="KW-0813">Transport</keyword>
<dbReference type="InterPro" id="IPR006603">
    <property type="entry name" value="PQ-loop_rpt"/>
</dbReference>
<protein>
    <recommendedName>
        <fullName evidence="12">Mannose-P-dolichol utilization defect 1 protein homolog</fullName>
    </recommendedName>
</protein>
<organism evidence="10 11">
    <name type="scientific">Diacronema lutheri</name>
    <name type="common">Unicellular marine alga</name>
    <name type="synonym">Monochrysis lutheri</name>
    <dbReference type="NCBI Taxonomy" id="2081491"/>
    <lineage>
        <taxon>Eukaryota</taxon>
        <taxon>Haptista</taxon>
        <taxon>Haptophyta</taxon>
        <taxon>Pavlovophyceae</taxon>
        <taxon>Pavlovales</taxon>
        <taxon>Pavlovaceae</taxon>
        <taxon>Diacronema</taxon>
    </lineage>
</organism>
<evidence type="ECO:0000256" key="3">
    <source>
        <dbReference type="ARBA" id="ARBA00022692"/>
    </source>
</evidence>
<keyword evidence="9" id="KW-0732">Signal</keyword>
<keyword evidence="11" id="KW-1185">Reference proteome</keyword>
<dbReference type="OMA" id="WALPARY"/>
<dbReference type="Pfam" id="PF04193">
    <property type="entry name" value="PQ-loop"/>
    <property type="match status" value="2"/>
</dbReference>
<dbReference type="Proteomes" id="UP000751190">
    <property type="component" value="Unassembled WGS sequence"/>
</dbReference>
<evidence type="ECO:0000313" key="10">
    <source>
        <dbReference type="EMBL" id="KAG8457153.1"/>
    </source>
</evidence>
<feature type="transmembrane region" description="Helical" evidence="8">
    <location>
        <begin position="126"/>
        <end position="146"/>
    </location>
</feature>
<evidence type="ECO:0008006" key="12">
    <source>
        <dbReference type="Google" id="ProtNLM"/>
    </source>
</evidence>
<feature type="chain" id="PRO_5035255576" description="Mannose-P-dolichol utilization defect 1 protein homolog" evidence="9">
    <location>
        <begin position="20"/>
        <end position="272"/>
    </location>
</feature>
<accession>A0A8J5X6H1</accession>
<dbReference type="PANTHER" id="PTHR12226:SF2">
    <property type="entry name" value="MANNOSE-P-DOLICHOL UTILIZATION DEFECT 1 PROTEIN"/>
    <property type="match status" value="1"/>
</dbReference>
<evidence type="ECO:0000256" key="4">
    <source>
        <dbReference type="ARBA" id="ARBA00022737"/>
    </source>
</evidence>
<reference evidence="10" key="1">
    <citation type="submission" date="2021-05" db="EMBL/GenBank/DDBJ databases">
        <title>The genome of the haptophyte Pavlova lutheri (Diacronema luteri, Pavlovales) - a model for lipid biosynthesis in eukaryotic algae.</title>
        <authorList>
            <person name="Hulatt C.J."/>
            <person name="Posewitz M.C."/>
        </authorList>
    </citation>
    <scope>NUCLEOTIDE SEQUENCE</scope>
    <source>
        <strain evidence="10">NIVA-4/92</strain>
    </source>
</reference>
<feature type="transmembrane region" description="Helical" evidence="8">
    <location>
        <begin position="67"/>
        <end position="89"/>
    </location>
</feature>
<dbReference type="GO" id="GO:0016020">
    <property type="term" value="C:membrane"/>
    <property type="evidence" value="ECO:0007669"/>
    <property type="project" value="UniProtKB-SubCell"/>
</dbReference>
<feature type="transmembrane region" description="Helical" evidence="8">
    <location>
        <begin position="235"/>
        <end position="256"/>
    </location>
</feature>
<evidence type="ECO:0000256" key="1">
    <source>
        <dbReference type="ARBA" id="ARBA00004141"/>
    </source>
</evidence>
<keyword evidence="6 8" id="KW-0472">Membrane</keyword>
<evidence type="ECO:0000256" key="7">
    <source>
        <dbReference type="ARBA" id="ARBA00038475"/>
    </source>
</evidence>
<evidence type="ECO:0000256" key="5">
    <source>
        <dbReference type="ARBA" id="ARBA00022989"/>
    </source>
</evidence>
<evidence type="ECO:0000256" key="2">
    <source>
        <dbReference type="ARBA" id="ARBA00022448"/>
    </source>
</evidence>
<proteinExistence type="inferred from homology"/>
<comment type="caution">
    <text evidence="10">The sequence shown here is derived from an EMBL/GenBank/DDBJ whole genome shotgun (WGS) entry which is preliminary data.</text>
</comment>
<evidence type="ECO:0000256" key="6">
    <source>
        <dbReference type="ARBA" id="ARBA00023136"/>
    </source>
</evidence>
<feature type="transmembrane region" description="Helical" evidence="8">
    <location>
        <begin position="152"/>
        <end position="171"/>
    </location>
</feature>
<dbReference type="EMBL" id="JAGTXO010000080">
    <property type="protein sequence ID" value="KAG8457153.1"/>
    <property type="molecule type" value="Genomic_DNA"/>
</dbReference>
<evidence type="ECO:0000313" key="11">
    <source>
        <dbReference type="Proteomes" id="UP000751190"/>
    </source>
</evidence>
<dbReference type="OrthoDB" id="271506at2759"/>
<evidence type="ECO:0000256" key="9">
    <source>
        <dbReference type="SAM" id="SignalP"/>
    </source>
</evidence>
<name>A0A8J5X6H1_DIALT</name>
<keyword evidence="5 8" id="KW-1133">Transmembrane helix</keyword>
<comment type="similarity">
    <text evidence="7">Belongs to the MPDU1 (TC 2.A.43.3) family.</text>
</comment>